<keyword evidence="2" id="KW-0378">Hydrolase</keyword>
<dbReference type="InterPro" id="IPR029058">
    <property type="entry name" value="AB_hydrolase_fold"/>
</dbReference>
<dbReference type="PANTHER" id="PTHR11614">
    <property type="entry name" value="PHOSPHOLIPASE-RELATED"/>
    <property type="match status" value="1"/>
</dbReference>
<dbReference type="InterPro" id="IPR051044">
    <property type="entry name" value="MAG_DAG_Lipase"/>
</dbReference>
<feature type="domain" description="Serine aminopeptidase S33" evidence="1">
    <location>
        <begin position="27"/>
        <end position="289"/>
    </location>
</feature>
<dbReference type="AlphaFoldDB" id="A0A8J7HAZ4"/>
<dbReference type="Pfam" id="PF12146">
    <property type="entry name" value="Hydrolase_4"/>
    <property type="match status" value="1"/>
</dbReference>
<keyword evidence="3" id="KW-1185">Reference proteome</keyword>
<evidence type="ECO:0000313" key="3">
    <source>
        <dbReference type="Proteomes" id="UP000623269"/>
    </source>
</evidence>
<protein>
    <submittedName>
        <fullName evidence="2">Alpha/beta fold hydrolase</fullName>
    </submittedName>
</protein>
<dbReference type="GO" id="GO:0016787">
    <property type="term" value="F:hydrolase activity"/>
    <property type="evidence" value="ECO:0007669"/>
    <property type="project" value="UniProtKB-KW"/>
</dbReference>
<name>A0A8J7HAZ4_9FIRM</name>
<evidence type="ECO:0000259" key="1">
    <source>
        <dbReference type="Pfam" id="PF12146"/>
    </source>
</evidence>
<dbReference type="EMBL" id="JAEAGR010000004">
    <property type="protein sequence ID" value="MBH1940496.1"/>
    <property type="molecule type" value="Genomic_DNA"/>
</dbReference>
<evidence type="ECO:0000313" key="2">
    <source>
        <dbReference type="EMBL" id="MBH1940496.1"/>
    </source>
</evidence>
<proteinExistence type="predicted"/>
<dbReference type="Gene3D" id="3.40.50.1820">
    <property type="entry name" value="alpha/beta hydrolase"/>
    <property type="match status" value="1"/>
</dbReference>
<accession>A0A8J7HAZ4</accession>
<comment type="caution">
    <text evidence="2">The sequence shown here is derived from an EMBL/GenBank/DDBJ whole genome shotgun (WGS) entry which is preliminary data.</text>
</comment>
<sequence>MSSTNYIKIKQKDGYITRLTHISNTKRPKASILILHGMAEHQKRYYNFAQHLVEQGFDVFLYDHRGHGTDKKLSELGYIAPNKGYQILIDDAIHVSQYIENNNRCSKFFLFGHSMGSLIARNVIQSYDKYNGVILMGTTHPPRLLSCSGLALASIIKGLKGPKHISPYMNNLMFGNKKYIRLSERTAFDWLSRSHPVVGAYIHDPYCGFICSASFYHDLIKLTSLAIKKTLIRMTKKDLPMFIISGEKDPVGGYGKEIKKLLSVYKKLEYSNITSKLYPDDRHELLNELNNDEVYSDILLWLSKRI</sequence>
<dbReference type="RefSeq" id="WP_197660715.1">
    <property type="nucleotide sequence ID" value="NZ_JAEAGR010000004.1"/>
</dbReference>
<organism evidence="2 3">
    <name type="scientific">Mobilitalea sibirica</name>
    <dbReference type="NCBI Taxonomy" id="1462919"/>
    <lineage>
        <taxon>Bacteria</taxon>
        <taxon>Bacillati</taxon>
        <taxon>Bacillota</taxon>
        <taxon>Clostridia</taxon>
        <taxon>Lachnospirales</taxon>
        <taxon>Lachnospiraceae</taxon>
        <taxon>Mobilitalea</taxon>
    </lineage>
</organism>
<dbReference type="Proteomes" id="UP000623269">
    <property type="component" value="Unassembled WGS sequence"/>
</dbReference>
<gene>
    <name evidence="2" type="ORF">I5677_06270</name>
</gene>
<reference evidence="2" key="1">
    <citation type="submission" date="2020-12" db="EMBL/GenBank/DDBJ databases">
        <title>M. sibirica DSM 26468T genome.</title>
        <authorList>
            <person name="Thieme N."/>
            <person name="Rettenmaier R."/>
            <person name="Zverlov V."/>
            <person name="Liebl W."/>
        </authorList>
    </citation>
    <scope>NUCLEOTIDE SEQUENCE</scope>
    <source>
        <strain evidence="2">DSM 26468</strain>
    </source>
</reference>
<dbReference type="InterPro" id="IPR022742">
    <property type="entry name" value="Hydrolase_4"/>
</dbReference>
<dbReference type="SUPFAM" id="SSF53474">
    <property type="entry name" value="alpha/beta-Hydrolases"/>
    <property type="match status" value="1"/>
</dbReference>